<name>A0A9Q8SQY6_9PEZI</name>
<dbReference type="Gene3D" id="1.25.40.10">
    <property type="entry name" value="Tetratricopeptide repeat domain"/>
    <property type="match status" value="1"/>
</dbReference>
<reference evidence="4" key="1">
    <citation type="journal article" date="2021" name="Mol. Plant Microbe Interact.">
        <title>Complete Genome Sequence of the Plant-Pathogenic Fungus Colletotrichum lupini.</title>
        <authorList>
            <person name="Baroncelli R."/>
            <person name="Pensec F."/>
            <person name="Da Lio D."/>
            <person name="Boufleur T."/>
            <person name="Vicente I."/>
            <person name="Sarrocco S."/>
            <person name="Picot A."/>
            <person name="Baraldi E."/>
            <person name="Sukno S."/>
            <person name="Thon M."/>
            <person name="Le Floch G."/>
        </authorList>
    </citation>
    <scope>NUCLEOTIDE SEQUENCE</scope>
    <source>
        <strain evidence="4">IMI 504893</strain>
    </source>
</reference>
<dbReference type="KEGG" id="clup:CLUP02_06722"/>
<feature type="region of interest" description="Disordered" evidence="2">
    <location>
        <begin position="1099"/>
        <end position="1144"/>
    </location>
</feature>
<dbReference type="GeneID" id="73340729"/>
<dbReference type="Pfam" id="PF12770">
    <property type="entry name" value="CHAT"/>
    <property type="match status" value="1"/>
</dbReference>
<evidence type="ECO:0000256" key="1">
    <source>
        <dbReference type="SAM" id="Coils"/>
    </source>
</evidence>
<feature type="coiled-coil region" evidence="1">
    <location>
        <begin position="278"/>
        <end position="305"/>
    </location>
</feature>
<protein>
    <recommendedName>
        <fullName evidence="3">CHAT domain-containing protein</fullName>
    </recommendedName>
</protein>
<evidence type="ECO:0000313" key="4">
    <source>
        <dbReference type="EMBL" id="UQC81236.1"/>
    </source>
</evidence>
<gene>
    <name evidence="4" type="ORF">CLUP02_06722</name>
</gene>
<keyword evidence="1" id="KW-0175">Coiled coil</keyword>
<dbReference type="Proteomes" id="UP000830671">
    <property type="component" value="Chromosome 3"/>
</dbReference>
<sequence>MERLVIICRTPFSENLKEAIQRPASHSLMIPEDIPNAYRTINSSLSHPPHEFSRKGCSILAATALNKSDNKNATYHSRAPALVWLKAWVTHQKLMENITEIVEAIRQPAEVLSQHPDDLGVKQALAKAINAATRALEQLTSVSTGSPQDINLIIEWSEQVLSVVPEKHAFRATLLGDLSHAYYQRFSMTGSDGNVNDLNRAVQLAEEDVPATRPETEQRMLALANLNQMLQNRYDYTRNKQDINRAISVGEDAAERIPKDSRYTALVLRRLAISRGKLFELTHNLNDAERALNTAEAAVKTAKSQGDVPGVAIGSNTLARILGRRFEQTANIEDLDRAVDVLTATVPLIPKSQIDYVVGTSYLATLLGIRYEQQGDVDDLSASISYTKSVLQLISNDDTERPVQLFNLANRLVERAQYTGVLSDLDDAVDCGRQALRLVRANHPERTNWLRGLSQFLGIRFSMGSKHPQDIQQAIDLSREAAQVVDGDDMGMRAAVANVLSNLLKEKHDHYGEAADLDEAINIIREVIHGGLPECLPERVYLEFGLGDALHARFDHTGDVTDLQNSREAFQRAWESRAAPLTIRIDAAVRAADVAKEQLETHDSSDPSLLHALSPRHMQNVNKQQMLKRFAGLGANAAAAALNAGKEASYALQQLELGRGVISGLVLDLRTDLPFLREEHSEWADDLSRLRSMLDSGHSALSTTGSLESGSQARRRAEMDLENLLTKIRSEKGFERFLMPPTVEQLMEAADPDTAVVVNVSSFRCDAFIVEKQRIKLMKLPLLSLDDIQAYAKGLKGRPDSLSSVLEWLWSSAVYPVLNALGFDRPLPLDEDSWPHIWWIPVGPLNSLPLHAAGYHNKHSGETALDCVMSSYSSSLKSLLAGRRQKISQNDSGPINALLVSMKSTPYRSPLRYAELEVAMLEKLCPALNATPIRPVQDKANVLEQLGTCDIFHFAGHGTSNSSDPSQSALLLRDWEKSPLTVEDLRNEKLQEKPPFLAYLSACSTGANEVLGLVDEGIHLGYACQLAGFRHVVGTLWTVSDPFCVNVARKFYETIRNEGKTDAAVHRGLHLALRELRDVQVGATTRGFSNSAINAVIPDDEGEGMAIPGRENVDSNGDGNDGGRTAQSSGSRKGDGVDDEEPSMNSLWVPFVHFGV</sequence>
<dbReference type="InterPro" id="IPR011990">
    <property type="entry name" value="TPR-like_helical_dom_sf"/>
</dbReference>
<evidence type="ECO:0000313" key="5">
    <source>
        <dbReference type="Proteomes" id="UP000830671"/>
    </source>
</evidence>
<proteinExistence type="predicted"/>
<evidence type="ECO:0000259" key="3">
    <source>
        <dbReference type="Pfam" id="PF12770"/>
    </source>
</evidence>
<dbReference type="RefSeq" id="XP_049142862.1">
    <property type="nucleotide sequence ID" value="XM_049285719.1"/>
</dbReference>
<evidence type="ECO:0000256" key="2">
    <source>
        <dbReference type="SAM" id="MobiDB-lite"/>
    </source>
</evidence>
<dbReference type="EMBL" id="CP019475">
    <property type="protein sequence ID" value="UQC81236.1"/>
    <property type="molecule type" value="Genomic_DNA"/>
</dbReference>
<dbReference type="AlphaFoldDB" id="A0A9Q8SQY6"/>
<feature type="domain" description="CHAT" evidence="3">
    <location>
        <begin position="805"/>
        <end position="1078"/>
    </location>
</feature>
<accession>A0A9Q8SQY6</accession>
<organism evidence="4 5">
    <name type="scientific">Colletotrichum lupini</name>
    <dbReference type="NCBI Taxonomy" id="145971"/>
    <lineage>
        <taxon>Eukaryota</taxon>
        <taxon>Fungi</taxon>
        <taxon>Dikarya</taxon>
        <taxon>Ascomycota</taxon>
        <taxon>Pezizomycotina</taxon>
        <taxon>Sordariomycetes</taxon>
        <taxon>Hypocreomycetidae</taxon>
        <taxon>Glomerellales</taxon>
        <taxon>Glomerellaceae</taxon>
        <taxon>Colletotrichum</taxon>
        <taxon>Colletotrichum acutatum species complex</taxon>
    </lineage>
</organism>
<dbReference type="InterPro" id="IPR024983">
    <property type="entry name" value="CHAT_dom"/>
</dbReference>
<keyword evidence="5" id="KW-1185">Reference proteome</keyword>